<accession>A0A1Y1UQI1</accession>
<evidence type="ECO:0000313" key="4">
    <source>
        <dbReference type="EMBL" id="ORX40301.1"/>
    </source>
</evidence>
<keyword evidence="1" id="KW-0853">WD repeat</keyword>
<dbReference type="InterPro" id="IPR001680">
    <property type="entry name" value="WD40_rpt"/>
</dbReference>
<dbReference type="OrthoDB" id="1367865at2759"/>
<name>A0A1Y1UQI1_9TREE</name>
<comment type="caution">
    <text evidence="4">The sequence shown here is derived from an EMBL/GenBank/DDBJ whole genome shotgun (WGS) entry which is preliminary data.</text>
</comment>
<dbReference type="Gene3D" id="2.130.10.10">
    <property type="entry name" value="YVTN repeat-like/Quinoprotein amine dehydrogenase"/>
    <property type="match status" value="1"/>
</dbReference>
<dbReference type="EMBL" id="NBSH01000002">
    <property type="protein sequence ID" value="ORX40301.1"/>
    <property type="molecule type" value="Genomic_DNA"/>
</dbReference>
<dbReference type="PANTHER" id="PTHR13720:SF33">
    <property type="entry name" value="HELP DOMAIN-CONTAINING PROTEIN"/>
    <property type="match status" value="1"/>
</dbReference>
<dbReference type="SUPFAM" id="SSF50978">
    <property type="entry name" value="WD40 repeat-like"/>
    <property type="match status" value="1"/>
</dbReference>
<sequence>MSSFAGVVAQKAWQYSLDSESQGWAIKADLDHDDIEVVSGSSSSSISSNSNSNSVIDSSSVASGSSSRSSFLERFVPFPAPVGQGSKWALNADHSVISYVSGDIASDPHVTLVELGQNTDHSSEDEDDTSAESSRTGFWGLFHRSKRSQRQVKSIPPRHRSFKSVVGEIKSIFFSPTDPNMLVVSTESSVRSIEKRGQITLLNIEPHRAISASPGPYITAPSVELDLTSGANILDQVYGVLPPGSETSNVFAIDGDKFLYIPRNRVGHWRGGEPNRNVAIYDMAEKEIIAFLEGNNDEIVWMGFSPFREWIVTVAKSQYVRLWNPSGVEIEVWDTGLENVAAQFSPDQLFIVVSCADGTVISFAIGTGEQVWYIPPSDHVYTSLEYSPDSQYLALGCESNGRASIVDLESPVNEDGTRDVFTFIPGLRGGLWQVVERHVPGSITSHNVRFIHAVDLHLIRDNTAHLVGFSSRDGSDLQILDMDTGRSWQLGSESGELDEEEDRDLPPSLSSSRHDTPGHQHFNTRRLHQSLGFDFAEFNEDTETETQAEMLGWEYLSELDQIMTIHSDGVRYWKFE</sequence>
<dbReference type="InterPro" id="IPR015943">
    <property type="entry name" value="WD40/YVTN_repeat-like_dom_sf"/>
</dbReference>
<organism evidence="4 5">
    <name type="scientific">Kockovaella imperatae</name>
    <dbReference type="NCBI Taxonomy" id="4999"/>
    <lineage>
        <taxon>Eukaryota</taxon>
        <taxon>Fungi</taxon>
        <taxon>Dikarya</taxon>
        <taxon>Basidiomycota</taxon>
        <taxon>Agaricomycotina</taxon>
        <taxon>Tremellomycetes</taxon>
        <taxon>Tremellales</taxon>
        <taxon>Cuniculitremaceae</taxon>
        <taxon>Kockovaella</taxon>
    </lineage>
</organism>
<feature type="region of interest" description="Disordered" evidence="3">
    <location>
        <begin position="37"/>
        <end position="60"/>
    </location>
</feature>
<evidence type="ECO:0000256" key="1">
    <source>
        <dbReference type="ARBA" id="ARBA00022574"/>
    </source>
</evidence>
<dbReference type="InterPro" id="IPR036322">
    <property type="entry name" value="WD40_repeat_dom_sf"/>
</dbReference>
<dbReference type="AlphaFoldDB" id="A0A1Y1UQI1"/>
<dbReference type="RefSeq" id="XP_021874086.1">
    <property type="nucleotide sequence ID" value="XM_022014901.1"/>
</dbReference>
<protein>
    <submittedName>
        <fullName evidence="4">WD40-repeat-containing domain protein</fullName>
    </submittedName>
</protein>
<dbReference type="STRING" id="4999.A0A1Y1UQI1"/>
<gene>
    <name evidence="4" type="ORF">BD324DRAFT_617230</name>
</gene>
<evidence type="ECO:0000256" key="3">
    <source>
        <dbReference type="SAM" id="MobiDB-lite"/>
    </source>
</evidence>
<evidence type="ECO:0000256" key="2">
    <source>
        <dbReference type="ARBA" id="ARBA00022737"/>
    </source>
</evidence>
<reference evidence="4 5" key="1">
    <citation type="submission" date="2017-03" db="EMBL/GenBank/DDBJ databases">
        <title>Widespread Adenine N6-methylation of Active Genes in Fungi.</title>
        <authorList>
            <consortium name="DOE Joint Genome Institute"/>
            <person name="Mondo S.J."/>
            <person name="Dannebaum R.O."/>
            <person name="Kuo R.C."/>
            <person name="Louie K.B."/>
            <person name="Bewick A.J."/>
            <person name="Labutti K."/>
            <person name="Haridas S."/>
            <person name="Kuo A."/>
            <person name="Salamov A."/>
            <person name="Ahrendt S.R."/>
            <person name="Lau R."/>
            <person name="Bowen B.P."/>
            <person name="Lipzen A."/>
            <person name="Sullivan W."/>
            <person name="Andreopoulos W.B."/>
            <person name="Clum A."/>
            <person name="Lindquist E."/>
            <person name="Daum C."/>
            <person name="Northen T.R."/>
            <person name="Ramamoorthy G."/>
            <person name="Schmitz R.J."/>
            <person name="Gryganskyi A."/>
            <person name="Culley D."/>
            <person name="Magnuson J."/>
            <person name="James T.Y."/>
            <person name="O'Malley M.A."/>
            <person name="Stajich J.E."/>
            <person name="Spatafora J.W."/>
            <person name="Visel A."/>
            <person name="Grigoriev I.V."/>
        </authorList>
    </citation>
    <scope>NUCLEOTIDE SEQUENCE [LARGE SCALE GENOMIC DNA]</scope>
    <source>
        <strain evidence="4 5">NRRL Y-17943</strain>
    </source>
</reference>
<dbReference type="SMART" id="SM00320">
    <property type="entry name" value="WD40"/>
    <property type="match status" value="4"/>
</dbReference>
<dbReference type="InterPro" id="IPR050630">
    <property type="entry name" value="WD_repeat_EMAP"/>
</dbReference>
<feature type="region of interest" description="Disordered" evidence="3">
    <location>
        <begin position="490"/>
        <end position="521"/>
    </location>
</feature>
<keyword evidence="2" id="KW-0677">Repeat</keyword>
<proteinExistence type="predicted"/>
<dbReference type="GeneID" id="33556709"/>
<keyword evidence="5" id="KW-1185">Reference proteome</keyword>
<evidence type="ECO:0000313" key="5">
    <source>
        <dbReference type="Proteomes" id="UP000193218"/>
    </source>
</evidence>
<dbReference type="InParanoid" id="A0A1Y1UQI1"/>
<dbReference type="PANTHER" id="PTHR13720">
    <property type="entry name" value="WD-40 REPEAT PROTEIN"/>
    <property type="match status" value="1"/>
</dbReference>
<dbReference type="Proteomes" id="UP000193218">
    <property type="component" value="Unassembled WGS sequence"/>
</dbReference>